<accession>A0A9D9N2I5</accession>
<feature type="binding site" evidence="9">
    <location>
        <position position="8"/>
    </location>
    <ligand>
        <name>Mg(2+)</name>
        <dbReference type="ChEBI" id="CHEBI:18420"/>
        <note>catalytic</note>
    </ligand>
</feature>
<keyword evidence="3 9" id="KW-0540">Nuclease</keyword>
<keyword evidence="8 9" id="KW-0051">Antiviral defense</keyword>
<dbReference type="GO" id="GO:0043571">
    <property type="term" value="P:maintenance of CRISPR repeat elements"/>
    <property type="evidence" value="ECO:0007669"/>
    <property type="project" value="UniProtKB-UniRule"/>
</dbReference>
<protein>
    <recommendedName>
        <fullName evidence="9">CRISPR-associated endoribonuclease Cas2</fullName>
        <ecNumber evidence="9">3.1.-.-</ecNumber>
    </recommendedName>
</protein>
<sequence length="94" mass="10920">MFVSVVFDCGGEDSAKDLANILGQYGFEKVQRACWESASITADLLVKLKKDIDRVTDYYDSVRLYQFPLDDNFNITILKQKKWRRIVVRPPKTK</sequence>
<dbReference type="GO" id="GO:0051607">
    <property type="term" value="P:defense response to virus"/>
    <property type="evidence" value="ECO:0007669"/>
    <property type="project" value="UniProtKB-UniRule"/>
</dbReference>
<keyword evidence="7 9" id="KW-0460">Magnesium</keyword>
<keyword evidence="5 9" id="KW-0255">Endonuclease</keyword>
<evidence type="ECO:0000256" key="5">
    <source>
        <dbReference type="ARBA" id="ARBA00022759"/>
    </source>
</evidence>
<dbReference type="EMBL" id="JADIMM010000085">
    <property type="protein sequence ID" value="MBO8458071.1"/>
    <property type="molecule type" value="Genomic_DNA"/>
</dbReference>
<comment type="cofactor">
    <cofactor evidence="1 9">
        <name>Mg(2+)</name>
        <dbReference type="ChEBI" id="CHEBI:18420"/>
    </cofactor>
</comment>
<organism evidence="10 11">
    <name type="scientific">Candidatus Gallitreponema excrementavium</name>
    <dbReference type="NCBI Taxonomy" id="2840840"/>
    <lineage>
        <taxon>Bacteria</taxon>
        <taxon>Pseudomonadati</taxon>
        <taxon>Spirochaetota</taxon>
        <taxon>Spirochaetia</taxon>
        <taxon>Spirochaetales</taxon>
        <taxon>Candidatus Gallitreponema</taxon>
    </lineage>
</organism>
<comment type="caution">
    <text evidence="10">The sequence shown here is derived from an EMBL/GenBank/DDBJ whole genome shotgun (WGS) entry which is preliminary data.</text>
</comment>
<dbReference type="Gene3D" id="3.30.70.240">
    <property type="match status" value="1"/>
</dbReference>
<dbReference type="Pfam" id="PF09827">
    <property type="entry name" value="CRISPR_Cas2"/>
    <property type="match status" value="1"/>
</dbReference>
<evidence type="ECO:0000256" key="8">
    <source>
        <dbReference type="ARBA" id="ARBA00023118"/>
    </source>
</evidence>
<evidence type="ECO:0000256" key="6">
    <source>
        <dbReference type="ARBA" id="ARBA00022801"/>
    </source>
</evidence>
<comment type="function">
    <text evidence="9">CRISPR (clustered regularly interspaced short palindromic repeat), is an adaptive immune system that provides protection against mobile genetic elements (viruses, transposable elements and conjugative plasmids). CRISPR clusters contain sequences complementary to antecedent mobile elements and target invading nucleic acids. CRISPR clusters are transcribed and processed into CRISPR RNA (crRNA). Functions as a ssRNA-specific endoribonuclease. Involved in the integration of spacer DNA into the CRISPR cassette.</text>
</comment>
<dbReference type="GO" id="GO:0016787">
    <property type="term" value="F:hydrolase activity"/>
    <property type="evidence" value="ECO:0007669"/>
    <property type="project" value="UniProtKB-KW"/>
</dbReference>
<reference evidence="10" key="1">
    <citation type="submission" date="2020-10" db="EMBL/GenBank/DDBJ databases">
        <authorList>
            <person name="Gilroy R."/>
        </authorList>
    </citation>
    <scope>NUCLEOTIDE SEQUENCE</scope>
    <source>
        <strain evidence="10">10532</strain>
    </source>
</reference>
<keyword evidence="6 9" id="KW-0378">Hydrolase</keyword>
<name>A0A9D9N2I5_9SPIR</name>
<comment type="subunit">
    <text evidence="9">Homodimer, forms a heterotetramer with a Cas1 homodimer.</text>
</comment>
<evidence type="ECO:0000313" key="10">
    <source>
        <dbReference type="EMBL" id="MBO8458071.1"/>
    </source>
</evidence>
<evidence type="ECO:0000256" key="9">
    <source>
        <dbReference type="HAMAP-Rule" id="MF_01471"/>
    </source>
</evidence>
<evidence type="ECO:0000256" key="4">
    <source>
        <dbReference type="ARBA" id="ARBA00022723"/>
    </source>
</evidence>
<dbReference type="HAMAP" id="MF_01471">
    <property type="entry name" value="Cas2"/>
    <property type="match status" value="1"/>
</dbReference>
<evidence type="ECO:0000313" key="11">
    <source>
        <dbReference type="Proteomes" id="UP000823638"/>
    </source>
</evidence>
<evidence type="ECO:0000256" key="1">
    <source>
        <dbReference type="ARBA" id="ARBA00001946"/>
    </source>
</evidence>
<evidence type="ECO:0000256" key="2">
    <source>
        <dbReference type="ARBA" id="ARBA00009959"/>
    </source>
</evidence>
<gene>
    <name evidence="9 10" type="primary">cas2</name>
    <name evidence="10" type="ORF">IAA81_07570</name>
</gene>
<proteinExistence type="inferred from homology"/>
<keyword evidence="4 9" id="KW-0479">Metal-binding</keyword>
<comment type="similarity">
    <text evidence="2 9">Belongs to the CRISPR-associated endoribonuclease Cas2 protein family.</text>
</comment>
<reference evidence="10" key="2">
    <citation type="journal article" date="2021" name="PeerJ">
        <title>Extensive microbial diversity within the chicken gut microbiome revealed by metagenomics and culture.</title>
        <authorList>
            <person name="Gilroy R."/>
            <person name="Ravi A."/>
            <person name="Getino M."/>
            <person name="Pursley I."/>
            <person name="Horton D.L."/>
            <person name="Alikhan N.F."/>
            <person name="Baker D."/>
            <person name="Gharbi K."/>
            <person name="Hall N."/>
            <person name="Watson M."/>
            <person name="Adriaenssens E.M."/>
            <person name="Foster-Nyarko E."/>
            <person name="Jarju S."/>
            <person name="Secka A."/>
            <person name="Antonio M."/>
            <person name="Oren A."/>
            <person name="Chaudhuri R.R."/>
            <person name="La Ragione R."/>
            <person name="Hildebrand F."/>
            <person name="Pallen M.J."/>
        </authorList>
    </citation>
    <scope>NUCLEOTIDE SEQUENCE</scope>
    <source>
        <strain evidence="10">10532</strain>
    </source>
</reference>
<dbReference type="GO" id="GO:0004521">
    <property type="term" value="F:RNA endonuclease activity"/>
    <property type="evidence" value="ECO:0007669"/>
    <property type="project" value="InterPro"/>
</dbReference>
<dbReference type="EC" id="3.1.-.-" evidence="9"/>
<evidence type="ECO:0000256" key="7">
    <source>
        <dbReference type="ARBA" id="ARBA00022842"/>
    </source>
</evidence>
<dbReference type="InterPro" id="IPR021127">
    <property type="entry name" value="CRISPR_associated_Cas2"/>
</dbReference>
<evidence type="ECO:0000256" key="3">
    <source>
        <dbReference type="ARBA" id="ARBA00022722"/>
    </source>
</evidence>
<dbReference type="AlphaFoldDB" id="A0A9D9N2I5"/>
<dbReference type="NCBIfam" id="TIGR01573">
    <property type="entry name" value="cas2"/>
    <property type="match status" value="1"/>
</dbReference>
<dbReference type="GO" id="GO:0046872">
    <property type="term" value="F:metal ion binding"/>
    <property type="evidence" value="ECO:0007669"/>
    <property type="project" value="UniProtKB-UniRule"/>
</dbReference>
<dbReference type="InterPro" id="IPR019199">
    <property type="entry name" value="Virulence_VapD/CRISPR_Cas2"/>
</dbReference>
<dbReference type="Proteomes" id="UP000823638">
    <property type="component" value="Unassembled WGS sequence"/>
</dbReference>
<dbReference type="SUPFAM" id="SSF143430">
    <property type="entry name" value="TTP0101/SSO1404-like"/>
    <property type="match status" value="1"/>
</dbReference>